<dbReference type="AlphaFoldDB" id="A0A834T3E4"/>
<dbReference type="OrthoDB" id="640899at2759"/>
<proteinExistence type="predicted"/>
<dbReference type="PANTHER" id="PTHR46250:SF15">
    <property type="entry name" value="OS01G0523800 PROTEIN"/>
    <property type="match status" value="1"/>
</dbReference>
<accession>A0A834T3E4</accession>
<gene>
    <name evidence="2" type="ORF">G2W53_034053</name>
</gene>
<dbReference type="Proteomes" id="UP000634136">
    <property type="component" value="Unassembled WGS sequence"/>
</dbReference>
<feature type="region of interest" description="Disordered" evidence="1">
    <location>
        <begin position="61"/>
        <end position="127"/>
    </location>
</feature>
<organism evidence="2 3">
    <name type="scientific">Senna tora</name>
    <dbReference type="NCBI Taxonomy" id="362788"/>
    <lineage>
        <taxon>Eukaryota</taxon>
        <taxon>Viridiplantae</taxon>
        <taxon>Streptophyta</taxon>
        <taxon>Embryophyta</taxon>
        <taxon>Tracheophyta</taxon>
        <taxon>Spermatophyta</taxon>
        <taxon>Magnoliopsida</taxon>
        <taxon>eudicotyledons</taxon>
        <taxon>Gunneridae</taxon>
        <taxon>Pentapetalae</taxon>
        <taxon>rosids</taxon>
        <taxon>fabids</taxon>
        <taxon>Fabales</taxon>
        <taxon>Fabaceae</taxon>
        <taxon>Caesalpinioideae</taxon>
        <taxon>Cassia clade</taxon>
        <taxon>Senna</taxon>
    </lineage>
</organism>
<feature type="compositionally biased region" description="Acidic residues" evidence="1">
    <location>
        <begin position="69"/>
        <end position="80"/>
    </location>
</feature>
<evidence type="ECO:0000256" key="1">
    <source>
        <dbReference type="SAM" id="MobiDB-lite"/>
    </source>
</evidence>
<keyword evidence="3" id="KW-1185">Reference proteome</keyword>
<reference evidence="2" key="1">
    <citation type="submission" date="2020-09" db="EMBL/GenBank/DDBJ databases">
        <title>Genome-Enabled Discovery of Anthraquinone Biosynthesis in Senna tora.</title>
        <authorList>
            <person name="Kang S.-H."/>
            <person name="Pandey R.P."/>
            <person name="Lee C.-M."/>
            <person name="Sim J.-S."/>
            <person name="Jeong J.-T."/>
            <person name="Choi B.-S."/>
            <person name="Jung M."/>
            <person name="Ginzburg D."/>
            <person name="Zhao K."/>
            <person name="Won S.Y."/>
            <person name="Oh T.-J."/>
            <person name="Yu Y."/>
            <person name="Kim N.-H."/>
            <person name="Lee O.R."/>
            <person name="Lee T.-H."/>
            <person name="Bashyal P."/>
            <person name="Kim T.-S."/>
            <person name="Lee W.-H."/>
            <person name="Kawkins C."/>
            <person name="Kim C.-K."/>
            <person name="Kim J.S."/>
            <person name="Ahn B.O."/>
            <person name="Rhee S.Y."/>
            <person name="Sohng J.K."/>
        </authorList>
    </citation>
    <scope>NUCLEOTIDE SEQUENCE</scope>
    <source>
        <tissue evidence="2">Leaf</tissue>
    </source>
</reference>
<protein>
    <submittedName>
        <fullName evidence="2">Uncharacterized protein</fullName>
    </submittedName>
</protein>
<evidence type="ECO:0000313" key="3">
    <source>
        <dbReference type="Proteomes" id="UP000634136"/>
    </source>
</evidence>
<sequence>MVYGTNTIGFGWDDDRQLVVAERDVWEAYIKFHPDAKQFRYKSFPYLADLTKVWGKDRATGAEARDAEDINETANEDLDGLDNLGNSGQNQTPLGQNSSDDMTQPPPTNCEVASTSRKRKRTSPSNDVIEGFKEVTERFLQLLDKLAEGIDRNARDKDPYQKRVALCQALAKVDGLTDDELVRAHLRLSGDPVMLVAFFSLEDRFKLRWLHKSLAYSGDRRIDALRRFTFSSIGRRMHSALTLVRSLDHLKALDVHGSTHHPYLLETLDHIITRARLLPLAGSRRYFTVGGWGLCHTVRRMLSRWSLILSTVPHAIKTIQIFISCFIDVLCIPSFSPGCSVLSPYLYERVLQWVREPNFQSHCPADRGHSHDVSGYATSNKR</sequence>
<dbReference type="EMBL" id="JAAIUW010000010">
    <property type="protein sequence ID" value="KAF7813077.1"/>
    <property type="molecule type" value="Genomic_DNA"/>
</dbReference>
<name>A0A834T3E4_9FABA</name>
<evidence type="ECO:0000313" key="2">
    <source>
        <dbReference type="EMBL" id="KAF7813077.1"/>
    </source>
</evidence>
<comment type="caution">
    <text evidence="2">The sequence shown here is derived from an EMBL/GenBank/DDBJ whole genome shotgun (WGS) entry which is preliminary data.</text>
</comment>
<feature type="compositionally biased region" description="Polar residues" evidence="1">
    <location>
        <begin position="84"/>
        <end position="102"/>
    </location>
</feature>
<dbReference type="PANTHER" id="PTHR46250">
    <property type="entry name" value="MYB/SANT-LIKE DNA-BINDING DOMAIN PROTEIN-RELATED"/>
    <property type="match status" value="1"/>
</dbReference>